<proteinExistence type="predicted"/>
<organism evidence="1 2">
    <name type="scientific">Rubripirellula lacrimiformis</name>
    <dbReference type="NCBI Taxonomy" id="1930273"/>
    <lineage>
        <taxon>Bacteria</taxon>
        <taxon>Pseudomonadati</taxon>
        <taxon>Planctomycetota</taxon>
        <taxon>Planctomycetia</taxon>
        <taxon>Pirellulales</taxon>
        <taxon>Pirellulaceae</taxon>
        <taxon>Rubripirellula</taxon>
    </lineage>
</organism>
<reference evidence="1 2" key="1">
    <citation type="submission" date="2019-02" db="EMBL/GenBank/DDBJ databases">
        <title>Deep-cultivation of Planctomycetes and their phenomic and genomic characterization uncovers novel biology.</title>
        <authorList>
            <person name="Wiegand S."/>
            <person name="Jogler M."/>
            <person name="Boedeker C."/>
            <person name="Pinto D."/>
            <person name="Vollmers J."/>
            <person name="Rivas-Marin E."/>
            <person name="Kohn T."/>
            <person name="Peeters S.H."/>
            <person name="Heuer A."/>
            <person name="Rast P."/>
            <person name="Oberbeckmann S."/>
            <person name="Bunk B."/>
            <person name="Jeske O."/>
            <person name="Meyerdierks A."/>
            <person name="Storesund J.E."/>
            <person name="Kallscheuer N."/>
            <person name="Luecker S."/>
            <person name="Lage O.M."/>
            <person name="Pohl T."/>
            <person name="Merkel B.J."/>
            <person name="Hornburger P."/>
            <person name="Mueller R.-W."/>
            <person name="Bruemmer F."/>
            <person name="Labrenz M."/>
            <person name="Spormann A.M."/>
            <person name="Op den Camp H."/>
            <person name="Overmann J."/>
            <person name="Amann R."/>
            <person name="Jetten M.S.M."/>
            <person name="Mascher T."/>
            <person name="Medema M.H."/>
            <person name="Devos D.P."/>
            <person name="Kaster A.-K."/>
            <person name="Ovreas L."/>
            <person name="Rohde M."/>
            <person name="Galperin M.Y."/>
            <person name="Jogler C."/>
        </authorList>
    </citation>
    <scope>NUCLEOTIDE SEQUENCE [LARGE SCALE GENOMIC DNA]</scope>
    <source>
        <strain evidence="1 2">K22_7</strain>
    </source>
</reference>
<name>A0A517NCZ2_9BACT</name>
<dbReference type="KEGG" id="rlc:K227x_34070"/>
<evidence type="ECO:0000313" key="1">
    <source>
        <dbReference type="EMBL" id="QDT05009.1"/>
    </source>
</evidence>
<dbReference type="AlphaFoldDB" id="A0A517NCZ2"/>
<gene>
    <name evidence="1" type="ORF">K227x_34070</name>
</gene>
<accession>A0A517NCZ2</accession>
<dbReference type="EMBL" id="CP036525">
    <property type="protein sequence ID" value="QDT05009.1"/>
    <property type="molecule type" value="Genomic_DNA"/>
</dbReference>
<protein>
    <submittedName>
        <fullName evidence="1">Uncharacterized protein</fullName>
    </submittedName>
</protein>
<dbReference type="Proteomes" id="UP000318538">
    <property type="component" value="Chromosome"/>
</dbReference>
<evidence type="ECO:0000313" key="2">
    <source>
        <dbReference type="Proteomes" id="UP000318538"/>
    </source>
</evidence>
<sequence>MAAERQGESTSYRRKLSRFLVISEANEDWHGGFGASCDYLKLVNQQLVGSATGWIGGGAMKSWATRS</sequence>
<keyword evidence="2" id="KW-1185">Reference proteome</keyword>